<evidence type="ECO:0000313" key="2">
    <source>
        <dbReference type="Proteomes" id="UP000540556"/>
    </source>
</evidence>
<reference evidence="1 2" key="1">
    <citation type="submission" date="2020-04" db="EMBL/GenBank/DDBJ databases">
        <title>Description of novel Gluconacetobacter.</title>
        <authorList>
            <person name="Sombolestani A."/>
        </authorList>
    </citation>
    <scope>NUCLEOTIDE SEQUENCE [LARGE SCALE GENOMIC DNA]</scope>
    <source>
        <strain evidence="1 2">LMG 27800</strain>
    </source>
</reference>
<protein>
    <submittedName>
        <fullName evidence="1">Uncharacterized protein</fullName>
    </submittedName>
</protein>
<dbReference type="AlphaFoldDB" id="A0A7W4PT59"/>
<evidence type="ECO:0000313" key="1">
    <source>
        <dbReference type="EMBL" id="MBB2205616.1"/>
    </source>
</evidence>
<proteinExistence type="predicted"/>
<dbReference type="Pfam" id="PF24175">
    <property type="entry name" value="SU10_adaptor"/>
    <property type="match status" value="2"/>
</dbReference>
<keyword evidence="2" id="KW-1185">Reference proteome</keyword>
<gene>
    <name evidence="1" type="ORF">HLH27_11385</name>
</gene>
<dbReference type="InterPro" id="IPR056209">
    <property type="entry name" value="SU10_adaptor"/>
</dbReference>
<name>A0A7W4PT59_9PROT</name>
<sequence length="645" mass="66256">MAAEKFAVVAQWDREPAGTGTSSFSQPVYQIIAGALRLCGAVGAQDVPRLGLVENAFAALNAMVQGWQVSGLHVWAQTEGVLFLQAGQGKYAIGATSADHASQGFVQGQLGGAAAAGAVVLSGVSGGGFAVGNPVGVVLGDGTAFWSVIAAVSAGGVTLAQPLPSSAGAGALVVSYATAFARPLRVIGARVVDLGSGVETPLIPMSRLDYANLSGKAVPGGNPAQFFYDPQLELGALSVYPAPASGLSVVKFTAQRQLVAFETLASVPDFPPEWLAALRFGLAVEIAAEYDCPAEKLAGLKQAFDEKFAVVTRWDSEAQGTSTSPFGQPVYQMIAGALRLCGAVGAQDVPRLGLVENAFISLNAMVQGWQASGIHVWAEEECTLFLQPGQVRYLIGAGSPDAVAVGSQCVETVLAADGAAAQVTVGAAGAVAAGWRVGIWLDGGRVFWTSIAAVAGGGLTLAAALPSAASAGARVVAYPAPMVRPLRVPAARRRQFAGAGGQAIEIPLVPMSRLDYANIPNKTVPGVVTQFFYDPQLGAGVLHVWPAPSDNGSAVAFTAQRPLVPFADLSSVPDFPDEWLAAMRWNLAVELWPEYNGSGKMAGNTAQYAVLKQEAVSRLMVAQGWDRESQSVLFGAGAGPAGRAG</sequence>
<dbReference type="EMBL" id="JABEQK010000008">
    <property type="protein sequence ID" value="MBB2205616.1"/>
    <property type="molecule type" value="Genomic_DNA"/>
</dbReference>
<accession>A0A7W4PT59</accession>
<dbReference type="Proteomes" id="UP000540556">
    <property type="component" value="Unassembled WGS sequence"/>
</dbReference>
<comment type="caution">
    <text evidence="1">The sequence shown here is derived from an EMBL/GenBank/DDBJ whole genome shotgun (WGS) entry which is preliminary data.</text>
</comment>
<organism evidence="1 2">
    <name type="scientific">Gluconacetobacter takamatsuzukensis</name>
    <dbReference type="NCBI Taxonomy" id="1286190"/>
    <lineage>
        <taxon>Bacteria</taxon>
        <taxon>Pseudomonadati</taxon>
        <taxon>Pseudomonadota</taxon>
        <taxon>Alphaproteobacteria</taxon>
        <taxon>Acetobacterales</taxon>
        <taxon>Acetobacteraceae</taxon>
        <taxon>Gluconacetobacter</taxon>
    </lineage>
</organism>